<feature type="repeat" description="WD" evidence="3">
    <location>
        <begin position="1132"/>
        <end position="1166"/>
    </location>
</feature>
<dbReference type="CDD" id="cd00200">
    <property type="entry name" value="WD40"/>
    <property type="match status" value="3"/>
</dbReference>
<keyword evidence="2" id="KW-0677">Repeat</keyword>
<dbReference type="PROSITE" id="PS00678">
    <property type="entry name" value="WD_REPEATS_1"/>
    <property type="match status" value="2"/>
</dbReference>
<dbReference type="PANTHER" id="PTHR19848">
    <property type="entry name" value="WD40 REPEAT PROTEIN"/>
    <property type="match status" value="1"/>
</dbReference>
<feature type="repeat" description="WD" evidence="3">
    <location>
        <begin position="877"/>
        <end position="908"/>
    </location>
</feature>
<feature type="repeat" description="WD" evidence="3">
    <location>
        <begin position="991"/>
        <end position="1023"/>
    </location>
</feature>
<dbReference type="InterPro" id="IPR019775">
    <property type="entry name" value="WD40_repeat_CS"/>
</dbReference>
<dbReference type="Proteomes" id="UP000323876">
    <property type="component" value="Unassembled WGS sequence"/>
</dbReference>
<feature type="repeat" description="WD" evidence="3">
    <location>
        <begin position="711"/>
        <end position="743"/>
    </location>
</feature>
<feature type="repeat" description="WD" evidence="3">
    <location>
        <begin position="318"/>
        <end position="352"/>
    </location>
</feature>
<dbReference type="RefSeq" id="WP_150401468.1">
    <property type="nucleotide sequence ID" value="NZ_VXLC01000003.1"/>
</dbReference>
<dbReference type="Pfam" id="PF13676">
    <property type="entry name" value="TIR_2"/>
    <property type="match status" value="1"/>
</dbReference>
<feature type="repeat" description="WD" evidence="3">
    <location>
        <begin position="754"/>
        <end position="794"/>
    </location>
</feature>
<dbReference type="InterPro" id="IPR036322">
    <property type="entry name" value="WD40_repeat_dom_sf"/>
</dbReference>
<feature type="transmembrane region" description="Helical" evidence="5">
    <location>
        <begin position="183"/>
        <end position="204"/>
    </location>
</feature>
<dbReference type="PRINTS" id="PR00320">
    <property type="entry name" value="GPROTEINBRPT"/>
</dbReference>
<feature type="repeat" description="WD" evidence="3">
    <location>
        <begin position="795"/>
        <end position="832"/>
    </location>
</feature>
<feature type="repeat" description="WD" evidence="3">
    <location>
        <begin position="628"/>
        <end position="669"/>
    </location>
</feature>
<dbReference type="Gene3D" id="3.40.50.10140">
    <property type="entry name" value="Toll/interleukin-1 receptor homology (TIR) domain"/>
    <property type="match status" value="1"/>
</dbReference>
<evidence type="ECO:0000256" key="2">
    <source>
        <dbReference type="ARBA" id="ARBA00022737"/>
    </source>
</evidence>
<keyword evidence="5" id="KW-0812">Transmembrane</keyword>
<feature type="repeat" description="WD" evidence="3">
    <location>
        <begin position="496"/>
        <end position="531"/>
    </location>
</feature>
<dbReference type="OrthoDB" id="4492582at2"/>
<accession>A0A5N0ELN6</accession>
<dbReference type="PROSITE" id="PS50294">
    <property type="entry name" value="WD_REPEATS_REGION"/>
    <property type="match status" value="8"/>
</dbReference>
<evidence type="ECO:0000313" key="7">
    <source>
        <dbReference type="EMBL" id="KAA8889194.1"/>
    </source>
</evidence>
<evidence type="ECO:0000256" key="3">
    <source>
        <dbReference type="PROSITE-ProRule" id="PRU00221"/>
    </source>
</evidence>
<dbReference type="PANTHER" id="PTHR19848:SF8">
    <property type="entry name" value="F-BOX AND WD REPEAT DOMAIN CONTAINING 7"/>
    <property type="match status" value="1"/>
</dbReference>
<dbReference type="GO" id="GO:0007165">
    <property type="term" value="P:signal transduction"/>
    <property type="evidence" value="ECO:0007669"/>
    <property type="project" value="InterPro"/>
</dbReference>
<dbReference type="SUPFAM" id="SSF52200">
    <property type="entry name" value="Toll/Interleukin receptor TIR domain"/>
    <property type="match status" value="1"/>
</dbReference>
<dbReference type="InterPro" id="IPR035897">
    <property type="entry name" value="Toll_tir_struct_dom_sf"/>
</dbReference>
<protein>
    <submittedName>
        <fullName evidence="7">TIR domain-containing protein</fullName>
    </submittedName>
</protein>
<keyword evidence="1 3" id="KW-0853">WD repeat</keyword>
<dbReference type="AlphaFoldDB" id="A0A5N0ELN6"/>
<evidence type="ECO:0000259" key="6">
    <source>
        <dbReference type="PROSITE" id="PS50104"/>
    </source>
</evidence>
<keyword evidence="5" id="KW-0472">Membrane</keyword>
<dbReference type="InterPro" id="IPR020472">
    <property type="entry name" value="WD40_PAC1"/>
</dbReference>
<dbReference type="PROSITE" id="PS50104">
    <property type="entry name" value="TIR"/>
    <property type="match status" value="1"/>
</dbReference>
<evidence type="ECO:0000256" key="1">
    <source>
        <dbReference type="ARBA" id="ARBA00022574"/>
    </source>
</evidence>
<feature type="repeat" description="WD" evidence="3">
    <location>
        <begin position="1041"/>
        <end position="1082"/>
    </location>
</feature>
<feature type="repeat" description="WD" evidence="3">
    <location>
        <begin position="937"/>
        <end position="978"/>
    </location>
</feature>
<comment type="caution">
    <text evidence="7">The sequence shown here is derived from an EMBL/GenBank/DDBJ whole genome shotgun (WGS) entry which is preliminary data.</text>
</comment>
<dbReference type="EMBL" id="VXLC01000003">
    <property type="protein sequence ID" value="KAA8889194.1"/>
    <property type="molecule type" value="Genomic_DNA"/>
</dbReference>
<keyword evidence="5" id="KW-1133">Transmembrane helix</keyword>
<dbReference type="SUPFAM" id="SSF50998">
    <property type="entry name" value="Quinoprotein alcohol dehydrogenase-like"/>
    <property type="match status" value="2"/>
</dbReference>
<evidence type="ECO:0000256" key="4">
    <source>
        <dbReference type="SAM" id="Coils"/>
    </source>
</evidence>
<reference evidence="7 8" key="1">
    <citation type="submission" date="2019-09" db="EMBL/GenBank/DDBJ databases">
        <authorList>
            <person name="Wang X."/>
        </authorList>
    </citation>
    <scope>NUCLEOTIDE SEQUENCE [LARGE SCALE GENOMIC DNA]</scope>
    <source>
        <strain evidence="7 8">CICC 11023</strain>
    </source>
</reference>
<gene>
    <name evidence="7" type="ORF">F3087_09550</name>
</gene>
<dbReference type="SMART" id="SM00320">
    <property type="entry name" value="WD40"/>
    <property type="match status" value="18"/>
</dbReference>
<evidence type="ECO:0000313" key="8">
    <source>
        <dbReference type="Proteomes" id="UP000323876"/>
    </source>
</evidence>
<evidence type="ECO:0000256" key="5">
    <source>
        <dbReference type="SAM" id="Phobius"/>
    </source>
</evidence>
<keyword evidence="8" id="KW-1185">Reference proteome</keyword>
<keyword evidence="4" id="KW-0175">Coiled coil</keyword>
<organism evidence="7 8">
    <name type="scientific">Nocardia colli</name>
    <dbReference type="NCBI Taxonomy" id="2545717"/>
    <lineage>
        <taxon>Bacteria</taxon>
        <taxon>Bacillati</taxon>
        <taxon>Actinomycetota</taxon>
        <taxon>Actinomycetes</taxon>
        <taxon>Mycobacteriales</taxon>
        <taxon>Nocardiaceae</taxon>
        <taxon>Nocardia</taxon>
    </lineage>
</organism>
<dbReference type="Pfam" id="PF00400">
    <property type="entry name" value="WD40"/>
    <property type="match status" value="14"/>
</dbReference>
<sequence length="1244" mass="132192">MPDVFISYKCVVDQEPAAALQRGLERLVRRWYRPRALTVFRDLTDLPAGADLPGQIEKALDESRFLVVVASPAAAESYWVSMELERWLAHHPPETVLIALADGELAWDKSAVDFDWAKTTAIPRTLQGVFAREPRWVDIRRSHVDVLRLRDPLFKDAVASLAARIHGIEKREIIRVDTRQHQYVMAALVLLLVAALTAATVAFAQREIAIAQRDVANARKTVTEAEAELAGLHGNRAHNAVRKLLLVNQLRPEEAEGAMLNASADLLGVRKIFPSSILAAVPIPGSDDIAMAIDKRVEVWNTKTWTRAGRVVDIGSPITGLAVSADGSRLATTTDDNKVRVWDVATRRLRAESESLGKALASVVFVADGSQVIAGGSGEQLYFLYVPSVDTVSPRLTEARAPVPLPNSANIASLDVSRDGRVVAGTWSGLIWLARLGDVDATLRVNGHRATGPVDAVKFNTDGTRVYSGGAEQVVRAWSVGPGPDGADVLREEQYGRGHYGPIYSLQVDREASGRERVVSGGHDGSVRVWDGATMLPLGPAMAGHKGRSAAVFSSTGHVVSTGYDGTLRLWNKDNTPYEAVLKRAGNEVFGVALSPDSARIALGGWDGHVRISTTADAKPAVPKRAPREHHNGAILGLAYSPSGTRVVSGGADGKLRMWDGVTADALRILETSGAPIRTVAFLDENRVVIGTEAGRIEIWDIALGGLVTARDASTTPVTSIAVDPRGRTLVSGSADGTFAVWDTNDLGQTVAPRRADPAAVFGVTISDDGKIATAGADGVVRLWSVSGGEPVKTMSGHAGEVLAVRFSADGQHIYSGGADSTIVLWDVQSGKQDGGAFGHLGPVRSIAVAGDGRIATAHDGVAHLWNTAGRREIAQVFGVANRVWSLAFEPGGDRVASGGEDAVVRIWRADRIEGDGGTCPIDWGAAAPQSDCPITLVGHSATIFSVAYSRDGRYLASASADCTVLIWDTASTYANKQPIAKLPVCTDHPADNNDHNVTSVAFDETGDRLVVGTFDGNVSLWSRSGQRITPDIDVDTGSKPQSPNGSVYVAGFLTDNRRVFAGGLDGTLRLWDPETGDVRVALPGGQSPISAAAHSSSSDLMAVGYENGELVLGPIDGRAPERIRAHGNLPITKVSFAAQGRYLISTGQDGKAVIWKTNGAGKLQQVGRVLDGSSLQAQSLAVDDKGGIVVGYRDGVIRVWPSPNSVKARLCQLLVDVRDSADFWTTDTTSLPEPEQAPCPITS</sequence>
<dbReference type="InterPro" id="IPR015943">
    <property type="entry name" value="WD40/YVTN_repeat-like_dom_sf"/>
</dbReference>
<name>A0A5N0ELN6_9NOCA</name>
<feature type="coiled-coil region" evidence="4">
    <location>
        <begin position="201"/>
        <end position="235"/>
    </location>
</feature>
<dbReference type="SMART" id="SM00255">
    <property type="entry name" value="TIR"/>
    <property type="match status" value="1"/>
</dbReference>
<proteinExistence type="predicted"/>
<dbReference type="SUPFAM" id="SSF50978">
    <property type="entry name" value="WD40 repeat-like"/>
    <property type="match status" value="1"/>
</dbReference>
<dbReference type="InterPro" id="IPR000157">
    <property type="entry name" value="TIR_dom"/>
</dbReference>
<dbReference type="Gene3D" id="2.130.10.10">
    <property type="entry name" value="YVTN repeat-like/Quinoprotein amine dehydrogenase"/>
    <property type="match status" value="6"/>
</dbReference>
<dbReference type="PROSITE" id="PS50082">
    <property type="entry name" value="WD_REPEATS_2"/>
    <property type="match status" value="11"/>
</dbReference>
<dbReference type="InterPro" id="IPR001680">
    <property type="entry name" value="WD40_rpt"/>
</dbReference>
<feature type="domain" description="TIR" evidence="6">
    <location>
        <begin position="1"/>
        <end position="123"/>
    </location>
</feature>
<dbReference type="InterPro" id="IPR011047">
    <property type="entry name" value="Quinoprotein_ADH-like_sf"/>
</dbReference>